<evidence type="ECO:0000313" key="4">
    <source>
        <dbReference type="EMBL" id="GIH12664.1"/>
    </source>
</evidence>
<dbReference type="SUPFAM" id="SSF53955">
    <property type="entry name" value="Lysozyme-like"/>
    <property type="match status" value="1"/>
</dbReference>
<accession>A0A8J3QMJ3</accession>
<keyword evidence="2" id="KW-0472">Membrane</keyword>
<dbReference type="AlphaFoldDB" id="A0A8J3QMJ3"/>
<name>A0A8J3QMJ3_9ACTN</name>
<dbReference type="Proteomes" id="UP000642748">
    <property type="component" value="Unassembled WGS sequence"/>
</dbReference>
<feature type="transmembrane region" description="Helical" evidence="2">
    <location>
        <begin position="44"/>
        <end position="65"/>
    </location>
</feature>
<protein>
    <recommendedName>
        <fullName evidence="3">Transglycosylase SLT domain-containing protein</fullName>
    </recommendedName>
</protein>
<evidence type="ECO:0000313" key="5">
    <source>
        <dbReference type="Proteomes" id="UP000642748"/>
    </source>
</evidence>
<sequence length="258" mass="27710">MPESADPGGAAFSVRISVDVNDGEKRRALSPTKGTFVSRLLSRFGMRAFAIGLLVLGLTGGFLLSADRQTQRRNMVAGDAVMAEADEMHQLKIIQAESWRLGAPQRAAQADAQEKANAAAQAAAGRAKAADDAVRASRSKPRNTPSVAPSYNVPSSCSQYTGNQGIGCGLLLEAGFGLDQMPCLVNMWNKESGWRTTARNPSGAYGIPQAYPGSKMSVYGADYLTNPVTQIKWGLSYIKGRYKTPCGAWSYWQAHHSY</sequence>
<organism evidence="4 5">
    <name type="scientific">Rugosimonospora africana</name>
    <dbReference type="NCBI Taxonomy" id="556532"/>
    <lineage>
        <taxon>Bacteria</taxon>
        <taxon>Bacillati</taxon>
        <taxon>Actinomycetota</taxon>
        <taxon>Actinomycetes</taxon>
        <taxon>Micromonosporales</taxon>
        <taxon>Micromonosporaceae</taxon>
        <taxon>Rugosimonospora</taxon>
    </lineage>
</organism>
<feature type="region of interest" description="Disordered" evidence="1">
    <location>
        <begin position="130"/>
        <end position="151"/>
    </location>
</feature>
<evidence type="ECO:0000256" key="2">
    <source>
        <dbReference type="SAM" id="Phobius"/>
    </source>
</evidence>
<dbReference type="EMBL" id="BONZ01000009">
    <property type="protein sequence ID" value="GIH12664.1"/>
    <property type="molecule type" value="Genomic_DNA"/>
</dbReference>
<keyword evidence="2" id="KW-0812">Transmembrane</keyword>
<dbReference type="InterPro" id="IPR023346">
    <property type="entry name" value="Lysozyme-like_dom_sf"/>
</dbReference>
<dbReference type="Gene3D" id="1.10.530.10">
    <property type="match status" value="1"/>
</dbReference>
<keyword evidence="5" id="KW-1185">Reference proteome</keyword>
<evidence type="ECO:0000259" key="3">
    <source>
        <dbReference type="Pfam" id="PF01464"/>
    </source>
</evidence>
<dbReference type="InterPro" id="IPR008258">
    <property type="entry name" value="Transglycosylase_SLT_dom_1"/>
</dbReference>
<keyword evidence="2" id="KW-1133">Transmembrane helix</keyword>
<dbReference type="Pfam" id="PF01464">
    <property type="entry name" value="SLT"/>
    <property type="match status" value="1"/>
</dbReference>
<reference evidence="4" key="1">
    <citation type="submission" date="2021-01" db="EMBL/GenBank/DDBJ databases">
        <title>Whole genome shotgun sequence of Rugosimonospora africana NBRC 104875.</title>
        <authorList>
            <person name="Komaki H."/>
            <person name="Tamura T."/>
        </authorList>
    </citation>
    <scope>NUCLEOTIDE SEQUENCE</scope>
    <source>
        <strain evidence="4">NBRC 104875</strain>
    </source>
</reference>
<gene>
    <name evidence="4" type="ORF">Raf01_08360</name>
</gene>
<feature type="domain" description="Transglycosylase SLT" evidence="3">
    <location>
        <begin position="185"/>
        <end position="258"/>
    </location>
</feature>
<evidence type="ECO:0000256" key="1">
    <source>
        <dbReference type="SAM" id="MobiDB-lite"/>
    </source>
</evidence>
<proteinExistence type="predicted"/>
<comment type="caution">
    <text evidence="4">The sequence shown here is derived from an EMBL/GenBank/DDBJ whole genome shotgun (WGS) entry which is preliminary data.</text>
</comment>
<feature type="compositionally biased region" description="Polar residues" evidence="1">
    <location>
        <begin position="142"/>
        <end position="151"/>
    </location>
</feature>